<evidence type="ECO:0000259" key="7">
    <source>
        <dbReference type="PROSITE" id="PS52029"/>
    </source>
</evidence>
<dbReference type="PANTHER" id="PTHR30582">
    <property type="entry name" value="L,D-TRANSPEPTIDASE"/>
    <property type="match status" value="1"/>
</dbReference>
<feature type="domain" description="L,D-TPase catalytic" evidence="7">
    <location>
        <begin position="174"/>
        <end position="293"/>
    </location>
</feature>
<dbReference type="Pfam" id="PF03734">
    <property type="entry name" value="YkuD"/>
    <property type="match status" value="1"/>
</dbReference>
<dbReference type="SUPFAM" id="SSF141523">
    <property type="entry name" value="L,D-transpeptidase catalytic domain-like"/>
    <property type="match status" value="1"/>
</dbReference>
<dbReference type="InterPro" id="IPR050979">
    <property type="entry name" value="LD-transpeptidase"/>
</dbReference>
<dbReference type="PROSITE" id="PS52029">
    <property type="entry name" value="LD_TPASE"/>
    <property type="match status" value="1"/>
</dbReference>
<dbReference type="GO" id="GO:0016740">
    <property type="term" value="F:transferase activity"/>
    <property type="evidence" value="ECO:0007669"/>
    <property type="project" value="UniProtKB-KW"/>
</dbReference>
<evidence type="ECO:0000256" key="1">
    <source>
        <dbReference type="ARBA" id="ARBA00004752"/>
    </source>
</evidence>
<dbReference type="InterPro" id="IPR005490">
    <property type="entry name" value="LD_TPept_cat_dom"/>
</dbReference>
<feature type="active site" description="Proton donor/acceptor" evidence="6">
    <location>
        <position position="248"/>
    </location>
</feature>
<evidence type="ECO:0000256" key="3">
    <source>
        <dbReference type="ARBA" id="ARBA00022960"/>
    </source>
</evidence>
<dbReference type="AlphaFoldDB" id="A0A2S0M9L7"/>
<dbReference type="GO" id="GO:0071555">
    <property type="term" value="P:cell wall organization"/>
    <property type="evidence" value="ECO:0007669"/>
    <property type="project" value="UniProtKB-UniRule"/>
</dbReference>
<dbReference type="OrthoDB" id="3176960at2"/>
<dbReference type="Gene3D" id="3.10.20.800">
    <property type="match status" value="1"/>
</dbReference>
<evidence type="ECO:0000256" key="5">
    <source>
        <dbReference type="ARBA" id="ARBA00023316"/>
    </source>
</evidence>
<dbReference type="SUPFAM" id="SSF143985">
    <property type="entry name" value="L,D-transpeptidase pre-catalytic domain-like"/>
    <property type="match status" value="1"/>
</dbReference>
<evidence type="ECO:0000256" key="2">
    <source>
        <dbReference type="ARBA" id="ARBA00022679"/>
    </source>
</evidence>
<keyword evidence="5 6" id="KW-0961">Cell wall biogenesis/degradation</keyword>
<dbReference type="GO" id="GO:0071972">
    <property type="term" value="F:peptidoglycan L,D-transpeptidase activity"/>
    <property type="evidence" value="ECO:0007669"/>
    <property type="project" value="TreeGrafter"/>
</dbReference>
<sequence length="293" mass="32432">MERKHYFLILGTVCLGLLVGSGVFALSGGQAEKFLVSKEAAPISLTPLEEAQKDYAGVAITYQFGNQSEILDGGRIVSWLRTDANGQVTFDPQQVRAFVKELADKYDTAYTPRTFHTSGGQDITISEGDYGWRIDQEKETAHLLDLLSQKQSTVCEPVYAQTAAVHGHQDWGTTYIEVSLKDQQLWLYKDGQCLLQSYLVSGNPTRKHGTPKGIYGLTYKTQNATLSGQGYDSKVKYWMPFNCNVGLHDAPWRSSFGGQIYKSNGSHGCLNLPPANAAKIYENVDKNTPVIVY</sequence>
<keyword evidence="3 6" id="KW-0133">Cell shape</keyword>
<proteinExistence type="predicted"/>
<keyword evidence="4 6" id="KW-0573">Peptidoglycan synthesis</keyword>
<dbReference type="GO" id="GO:0018104">
    <property type="term" value="P:peptidoglycan-protein cross-linking"/>
    <property type="evidence" value="ECO:0007669"/>
    <property type="project" value="TreeGrafter"/>
</dbReference>
<comment type="pathway">
    <text evidence="1 6">Cell wall biogenesis; peptidoglycan biosynthesis.</text>
</comment>
<evidence type="ECO:0000256" key="6">
    <source>
        <dbReference type="PROSITE-ProRule" id="PRU01373"/>
    </source>
</evidence>
<organism evidence="8 9">
    <name type="scientific">Megasphaera elsdenii</name>
    <dbReference type="NCBI Taxonomy" id="907"/>
    <lineage>
        <taxon>Bacteria</taxon>
        <taxon>Bacillati</taxon>
        <taxon>Bacillota</taxon>
        <taxon>Negativicutes</taxon>
        <taxon>Veillonellales</taxon>
        <taxon>Veillonellaceae</taxon>
        <taxon>Megasphaera</taxon>
    </lineage>
</organism>
<dbReference type="RefSeq" id="WP_027894526.1">
    <property type="nucleotide sequence ID" value="NZ_CP027569.1"/>
</dbReference>
<dbReference type="InterPro" id="IPR038054">
    <property type="entry name" value="LD_TPept-like_central_sf"/>
</dbReference>
<protein>
    <recommendedName>
        <fullName evidence="7">L,D-TPase catalytic domain-containing protein</fullName>
    </recommendedName>
</protein>
<keyword evidence="2" id="KW-0808">Transferase</keyword>
<dbReference type="Gene3D" id="2.40.440.10">
    <property type="entry name" value="L,D-transpeptidase catalytic domain-like"/>
    <property type="match status" value="1"/>
</dbReference>
<evidence type="ECO:0000256" key="4">
    <source>
        <dbReference type="ARBA" id="ARBA00022984"/>
    </source>
</evidence>
<dbReference type="PANTHER" id="PTHR30582:SF33">
    <property type="entry name" value="EXPORTED PROTEIN"/>
    <property type="match status" value="1"/>
</dbReference>
<dbReference type="EMBL" id="CP027569">
    <property type="protein sequence ID" value="AVO28155.1"/>
    <property type="molecule type" value="Genomic_DNA"/>
</dbReference>
<name>A0A2S0M9L7_MEGEL</name>
<dbReference type="CDD" id="cd16913">
    <property type="entry name" value="YkuD_like"/>
    <property type="match status" value="1"/>
</dbReference>
<dbReference type="UniPathway" id="UPA00219"/>
<gene>
    <name evidence="8" type="ORF">C6Y28_11215</name>
</gene>
<reference evidence="8 9" key="1">
    <citation type="journal article" date="2018" name="Genome Announc.">
        <title>Complete genomes of two Megasphaera elsdenii strains, NCIMB 702410 and ATCC 25940.</title>
        <authorList>
            <person name="Hatmaker E.A."/>
            <person name="O'Dell K."/>
            <person name="Riley L.A."/>
            <person name="Klingeman D.M."/>
            <person name="Guss A.M."/>
        </authorList>
    </citation>
    <scope>NUCLEOTIDE SEQUENCE [LARGE SCALE GENOMIC DNA]</scope>
    <source>
        <strain evidence="8 9">NCIMB702410</strain>
    </source>
</reference>
<dbReference type="InterPro" id="IPR022029">
    <property type="entry name" value="YoaR-like_PG-bd"/>
</dbReference>
<evidence type="ECO:0000313" key="8">
    <source>
        <dbReference type="EMBL" id="AVO28155.1"/>
    </source>
</evidence>
<dbReference type="InterPro" id="IPR038063">
    <property type="entry name" value="Transpep_catalytic_dom"/>
</dbReference>
<feature type="active site" description="Nucleophile" evidence="6">
    <location>
        <position position="269"/>
    </location>
</feature>
<evidence type="ECO:0000313" key="9">
    <source>
        <dbReference type="Proteomes" id="UP000238358"/>
    </source>
</evidence>
<dbReference type="GO" id="GO:0008360">
    <property type="term" value="P:regulation of cell shape"/>
    <property type="evidence" value="ECO:0007669"/>
    <property type="project" value="UniProtKB-UniRule"/>
</dbReference>
<dbReference type="Proteomes" id="UP000238358">
    <property type="component" value="Chromosome"/>
</dbReference>
<dbReference type="GO" id="GO:0005576">
    <property type="term" value="C:extracellular region"/>
    <property type="evidence" value="ECO:0007669"/>
    <property type="project" value="TreeGrafter"/>
</dbReference>
<dbReference type="Pfam" id="PF12229">
    <property type="entry name" value="PG_binding_4"/>
    <property type="match status" value="1"/>
</dbReference>
<accession>A0A2S0M9L7</accession>